<dbReference type="Proteomes" id="UP000195607">
    <property type="component" value="Chromosome I"/>
</dbReference>
<gene>
    <name evidence="3" type="ORF">CPM_1836</name>
    <name evidence="2" type="ORF">CSP5_1897</name>
</gene>
<reference evidence="3" key="3">
    <citation type="submission" date="2016-06" db="EMBL/GenBank/DDBJ databases">
        <authorList>
            <person name="Olsen C.W."/>
            <person name="Carey S."/>
            <person name="Hinshaw L."/>
            <person name="Karasin A.I."/>
        </authorList>
    </citation>
    <scope>NUCLEOTIDE SEQUENCE [LARGE SCALE GENOMIC DNA]</scope>
    <source>
        <strain evidence="3">PM4</strain>
    </source>
</reference>
<dbReference type="RefSeq" id="WP_021789731.1">
    <property type="nucleotide sequence ID" value="NZ_LT671858.1"/>
</dbReference>
<evidence type="ECO:0000313" key="3">
    <source>
        <dbReference type="EMBL" id="SJK85613.1"/>
    </source>
</evidence>
<dbReference type="EMBL" id="LT719092">
    <property type="protein sequence ID" value="SJK85613.1"/>
    <property type="molecule type" value="Genomic_DNA"/>
</dbReference>
<keyword evidence="4" id="KW-1185">Reference proteome</keyword>
<name>A0A1N5WME6_9ARCH</name>
<dbReference type="SUPFAM" id="SSF51556">
    <property type="entry name" value="Metallo-dependent hydrolases"/>
    <property type="match status" value="1"/>
</dbReference>
<organism evidence="2 5">
    <name type="scientific">Cuniculiplasma divulgatum</name>
    <dbReference type="NCBI Taxonomy" id="1673428"/>
    <lineage>
        <taxon>Archaea</taxon>
        <taxon>Methanobacteriati</taxon>
        <taxon>Thermoplasmatota</taxon>
        <taxon>Thermoplasmata</taxon>
        <taxon>Thermoplasmatales</taxon>
        <taxon>Cuniculiplasmataceae</taxon>
        <taxon>Cuniculiplasma</taxon>
    </lineage>
</organism>
<sequence>MKAVKANLLYDGRSSQKDVYIEFDGTTIRNISQKKPECDIVAEGIVTPAFIDPHSHIGLDRAGEPGSESEANDKLDSMIPLGRAVDGVYMDDHAFRESVESGVLYSVVLPGSGNIIGGMGSLIRNFSSNIKDALVTDIGVKMALGYNPRSTTEWKGKRPTTRMGVGAIIREKFTMAQKASNLLDSGKKTLDEIDVETEFLIKLIKGEYRIMCHLHKEDDALFLMSLVDKFWIKPIINHGMDFHSKDIFDEIKRRDLSLVYGPLDSHPYKVELKHESWRNVGLVQNSGVRFSLISDHPVILQRTLFLTTRHFMRFGATKEQCISYVSSRPAEILGLKDLGTVEKGKLASFSVWNKDPFELDAYPKFVFGEGKLVHEEN</sequence>
<accession>A0A1N5WME6</accession>
<dbReference type="InterPro" id="IPR006680">
    <property type="entry name" value="Amidohydro-rel"/>
</dbReference>
<dbReference type="STRING" id="1673428.CPM_1836"/>
<reference evidence="2 5" key="1">
    <citation type="submission" date="2016-04" db="EMBL/GenBank/DDBJ databases">
        <authorList>
            <person name="Evans L.H."/>
            <person name="Alamgir A."/>
            <person name="Owens N."/>
            <person name="Weber N.D."/>
            <person name="Virtaneva K."/>
            <person name="Barbian K."/>
            <person name="Babar A."/>
            <person name="Rosenke K."/>
        </authorList>
    </citation>
    <scope>NUCLEOTIDE SEQUENCE [LARGE SCALE GENOMIC DNA]</scope>
    <source>
        <strain evidence="2">S5</strain>
        <strain evidence="5">S5(T) (JCM 30642 \VKM B-2941)</strain>
    </source>
</reference>
<dbReference type="KEGG" id="cdiv:CPM_1836"/>
<dbReference type="Pfam" id="PF01979">
    <property type="entry name" value="Amidohydro_1"/>
    <property type="match status" value="1"/>
</dbReference>
<dbReference type="PANTHER" id="PTHR43135">
    <property type="entry name" value="ALPHA-D-RIBOSE 1-METHYLPHOSPHONATE 5-TRIPHOSPHATE DIPHOSPHATASE"/>
    <property type="match status" value="1"/>
</dbReference>
<dbReference type="InterPro" id="IPR051781">
    <property type="entry name" value="Metallo-dep_Hydrolase"/>
</dbReference>
<dbReference type="PANTHER" id="PTHR43135:SF3">
    <property type="entry name" value="ALPHA-D-RIBOSE 1-METHYLPHOSPHONATE 5-TRIPHOSPHATE DIPHOSPHATASE"/>
    <property type="match status" value="1"/>
</dbReference>
<evidence type="ECO:0000313" key="5">
    <source>
        <dbReference type="Proteomes" id="UP000195607"/>
    </source>
</evidence>
<dbReference type="InterPro" id="IPR032466">
    <property type="entry name" value="Metal_Hydrolase"/>
</dbReference>
<keyword evidence="2" id="KW-0378">Hydrolase</keyword>
<dbReference type="GeneID" id="41589133"/>
<dbReference type="EMBL" id="LT671858">
    <property type="protein sequence ID" value="SIM86298.1"/>
    <property type="molecule type" value="Genomic_DNA"/>
</dbReference>
<dbReference type="OrthoDB" id="42542at2157"/>
<dbReference type="CDD" id="cd01309">
    <property type="entry name" value="Met_dep_hydrolase_C"/>
    <property type="match status" value="1"/>
</dbReference>
<evidence type="ECO:0000313" key="2">
    <source>
        <dbReference type="EMBL" id="SIM86298.1"/>
    </source>
</evidence>
<dbReference type="GO" id="GO:0016787">
    <property type="term" value="F:hydrolase activity"/>
    <property type="evidence" value="ECO:0007669"/>
    <property type="project" value="UniProtKB-KW"/>
</dbReference>
<proteinExistence type="predicted"/>
<protein>
    <submittedName>
        <fullName evidence="2">Amidohydrolase</fullName>
    </submittedName>
</protein>
<dbReference type="Proteomes" id="UP000187822">
    <property type="component" value="Chromosome I"/>
</dbReference>
<dbReference type="AlphaFoldDB" id="A0A1N5WME6"/>
<reference evidence="4" key="2">
    <citation type="submission" date="2016-06" db="EMBL/GenBank/DDBJ databases">
        <authorList>
            <person name="Toshchakov V.S."/>
        </authorList>
    </citation>
    <scope>NUCLEOTIDE SEQUENCE [LARGE SCALE GENOMIC DNA]</scope>
    <source>
        <strain>PM4 (JCM 30641</strain>
        <strain evidence="4">\VKM B-2940)</strain>
    </source>
</reference>
<dbReference type="Gene3D" id="3.20.20.140">
    <property type="entry name" value="Metal-dependent hydrolases"/>
    <property type="match status" value="1"/>
</dbReference>
<evidence type="ECO:0000259" key="1">
    <source>
        <dbReference type="Pfam" id="PF01979"/>
    </source>
</evidence>
<feature type="domain" description="Amidohydrolase-related" evidence="1">
    <location>
        <begin position="234"/>
        <end position="368"/>
    </location>
</feature>
<evidence type="ECO:0000313" key="4">
    <source>
        <dbReference type="Proteomes" id="UP000187822"/>
    </source>
</evidence>